<proteinExistence type="inferred from homology"/>
<comment type="similarity">
    <text evidence="1">Belongs to the ArsC family.</text>
</comment>
<dbReference type="InterPro" id="IPR006660">
    <property type="entry name" value="Arsenate_reductase-like"/>
</dbReference>
<dbReference type="CDD" id="cd03033">
    <property type="entry name" value="ArsC_15kD"/>
    <property type="match status" value="1"/>
</dbReference>
<dbReference type="Gene3D" id="3.40.30.10">
    <property type="entry name" value="Glutaredoxin"/>
    <property type="match status" value="1"/>
</dbReference>
<dbReference type="PANTHER" id="PTHR30041:SF8">
    <property type="entry name" value="PROTEIN YFFB"/>
    <property type="match status" value="1"/>
</dbReference>
<dbReference type="EMBL" id="CP136862">
    <property type="protein sequence ID" value="WOJ91398.1"/>
    <property type="molecule type" value="Genomic_DNA"/>
</dbReference>
<gene>
    <name evidence="2" type="ORF">RZS28_09145</name>
</gene>
<dbReference type="Pfam" id="PF03960">
    <property type="entry name" value="ArsC"/>
    <property type="match status" value="1"/>
</dbReference>
<dbReference type="PANTHER" id="PTHR30041">
    <property type="entry name" value="ARSENATE REDUCTASE"/>
    <property type="match status" value="1"/>
</dbReference>
<accession>A0ABZ0HXF6</accession>
<dbReference type="RefSeq" id="WP_407340994.1">
    <property type="nucleotide sequence ID" value="NZ_CP136862.1"/>
</dbReference>
<dbReference type="InterPro" id="IPR036249">
    <property type="entry name" value="Thioredoxin-like_sf"/>
</dbReference>
<evidence type="ECO:0000313" key="2">
    <source>
        <dbReference type="EMBL" id="WOJ91398.1"/>
    </source>
</evidence>
<sequence length="147" mass="15941">MAHVVFFEKPGCANNARQKRLLEAAGHTLSVCDLLREPWTAEQLLSFFGRRPVAEWFNRAAPKVKSGAVDPEKLDAASAIALMLAEPILIRRPLMEAEGVRAIGFDPAHVDAWIGLSAPQAQGADLETCRRVATAPTDRADAQDDAP</sequence>
<evidence type="ECO:0000256" key="1">
    <source>
        <dbReference type="ARBA" id="ARBA00007198"/>
    </source>
</evidence>
<organism evidence="2 3">
    <name type="scientific">Methylocapsa polymorpha</name>
    <dbReference type="NCBI Taxonomy" id="3080828"/>
    <lineage>
        <taxon>Bacteria</taxon>
        <taxon>Pseudomonadati</taxon>
        <taxon>Pseudomonadota</taxon>
        <taxon>Alphaproteobacteria</taxon>
        <taxon>Hyphomicrobiales</taxon>
        <taxon>Beijerinckiaceae</taxon>
        <taxon>Methylocapsa</taxon>
    </lineage>
</organism>
<dbReference type="Proteomes" id="UP001626536">
    <property type="component" value="Chromosome"/>
</dbReference>
<dbReference type="SUPFAM" id="SSF52833">
    <property type="entry name" value="Thioredoxin-like"/>
    <property type="match status" value="1"/>
</dbReference>
<name>A0ABZ0HXF6_9HYPH</name>
<evidence type="ECO:0000313" key="3">
    <source>
        <dbReference type="Proteomes" id="UP001626536"/>
    </source>
</evidence>
<protein>
    <submittedName>
        <fullName evidence="2">ArsC/Spx/MgsR family protein</fullName>
    </submittedName>
</protein>
<keyword evidence="3" id="KW-1185">Reference proteome</keyword>
<reference evidence="2 3" key="1">
    <citation type="submission" date="2023-10" db="EMBL/GenBank/DDBJ databases">
        <title>Novel methanotroph of the genus Methylocapsa from a subarctic wetland.</title>
        <authorList>
            <person name="Belova S.E."/>
            <person name="Oshkin I.Y."/>
            <person name="Miroshnikov K."/>
            <person name="Dedysh S.N."/>
        </authorList>
    </citation>
    <scope>NUCLEOTIDE SEQUENCE [LARGE SCALE GENOMIC DNA]</scope>
    <source>
        <strain evidence="2 3">RX1</strain>
    </source>
</reference>
<dbReference type="InterPro" id="IPR006503">
    <property type="entry name" value="Nase-assoc"/>
</dbReference>
<dbReference type="NCBIfam" id="TIGR01616">
    <property type="entry name" value="nitro_assoc"/>
    <property type="match status" value="1"/>
</dbReference>